<dbReference type="NCBIfam" id="TIGR02491">
    <property type="entry name" value="NrdG"/>
    <property type="match status" value="1"/>
</dbReference>
<sequence>MNYAQIRKFDTANGVGIRSSLFVSGCTHGCPGCFNRDYQHFKYGHAWTKEVEDDFIKHLKNPNVAGVTILGGEPMDQVRDNDLLHLVQRIKSETNQNIWIYSGYTFEEIMAHPKTKAILMYCDVLVDGPFIQELKNLKLRFRGSSNQRIINVAQSLEKGQVCLLEDF</sequence>
<keyword evidence="10" id="KW-0411">Iron-sulfur</keyword>
<keyword evidence="8 12" id="KW-0560">Oxidoreductase</keyword>
<dbReference type="SFLD" id="SFLDG01063">
    <property type="entry name" value="activating_enzymes__group_1"/>
    <property type="match status" value="1"/>
</dbReference>
<dbReference type="InterPro" id="IPR001989">
    <property type="entry name" value="Radical_activat_CS"/>
</dbReference>
<keyword evidence="6" id="KW-0949">S-adenosyl-L-methionine</keyword>
<dbReference type="GO" id="GO:0043365">
    <property type="term" value="F:[formate-C-acetyltransferase]-activating enzyme activity"/>
    <property type="evidence" value="ECO:0007669"/>
    <property type="project" value="InterPro"/>
</dbReference>
<dbReference type="EC" id="1.97.1.-" evidence="12"/>
<organism evidence="13 14">
    <name type="scientific">Turicibacter sanguinis</name>
    <dbReference type="NCBI Taxonomy" id="154288"/>
    <lineage>
        <taxon>Bacteria</taxon>
        <taxon>Bacillati</taxon>
        <taxon>Bacillota</taxon>
        <taxon>Erysipelotrichia</taxon>
        <taxon>Erysipelotrichales</taxon>
        <taxon>Turicibacteraceae</taxon>
        <taxon>Turicibacter</taxon>
    </lineage>
</organism>
<evidence type="ECO:0000256" key="2">
    <source>
        <dbReference type="ARBA" id="ARBA00003852"/>
    </source>
</evidence>
<keyword evidence="7" id="KW-0479">Metal-binding</keyword>
<comment type="catalytic activity">
    <reaction evidence="11">
        <text>glycyl-[protein] + reduced [flavodoxin] + S-adenosyl-L-methionine = glycin-2-yl radical-[protein] + semiquinone [flavodoxin] + 5'-deoxyadenosine + L-methionine + H(+)</text>
        <dbReference type="Rhea" id="RHEA:61976"/>
        <dbReference type="Rhea" id="RHEA-COMP:10622"/>
        <dbReference type="Rhea" id="RHEA-COMP:14480"/>
        <dbReference type="Rhea" id="RHEA-COMP:15993"/>
        <dbReference type="Rhea" id="RHEA-COMP:15994"/>
        <dbReference type="ChEBI" id="CHEBI:15378"/>
        <dbReference type="ChEBI" id="CHEBI:17319"/>
        <dbReference type="ChEBI" id="CHEBI:29947"/>
        <dbReference type="ChEBI" id="CHEBI:32722"/>
        <dbReference type="ChEBI" id="CHEBI:57618"/>
        <dbReference type="ChEBI" id="CHEBI:57844"/>
        <dbReference type="ChEBI" id="CHEBI:59789"/>
        <dbReference type="ChEBI" id="CHEBI:140311"/>
    </reaction>
</comment>
<comment type="cofactor">
    <cofactor evidence="1">
        <name>[4Fe-4S] cluster</name>
        <dbReference type="ChEBI" id="CHEBI:49883"/>
    </cofactor>
</comment>
<dbReference type="GO" id="GO:0046872">
    <property type="term" value="F:metal ion binding"/>
    <property type="evidence" value="ECO:0007669"/>
    <property type="project" value="UniProtKB-KW"/>
</dbReference>
<protein>
    <recommendedName>
        <fullName evidence="4 12">Anaerobic ribonucleoside-triphosphate reductase-activating protein</fullName>
        <ecNumber evidence="12">1.97.1.-</ecNumber>
    </recommendedName>
</protein>
<proteinExistence type="inferred from homology"/>
<dbReference type="RefSeq" id="WP_006785850.1">
    <property type="nucleotide sequence ID" value="NZ_CABJBH010000017.1"/>
</dbReference>
<dbReference type="OrthoDB" id="9782387at2"/>
<dbReference type="GO" id="GO:0004748">
    <property type="term" value="F:ribonucleoside-diphosphate reductase activity, thioredoxin disulfide as acceptor"/>
    <property type="evidence" value="ECO:0007669"/>
    <property type="project" value="TreeGrafter"/>
</dbReference>
<comment type="function">
    <text evidence="2 12">Activation of anaerobic ribonucleoside-triphosphate reductase under anaerobic conditions by generation of an organic free radical, using S-adenosylmethionine and reduced flavodoxin as cosubstrates to produce 5'-deoxy-adenosine.</text>
</comment>
<evidence type="ECO:0000256" key="9">
    <source>
        <dbReference type="ARBA" id="ARBA00023004"/>
    </source>
</evidence>
<dbReference type="SFLD" id="SFLDG01066">
    <property type="entry name" value="organic_radical-activating_enz"/>
    <property type="match status" value="1"/>
</dbReference>
<dbReference type="InterPro" id="IPR058240">
    <property type="entry name" value="rSAM_sf"/>
</dbReference>
<dbReference type="SFLD" id="SFLDS00029">
    <property type="entry name" value="Radical_SAM"/>
    <property type="match status" value="1"/>
</dbReference>
<comment type="similarity">
    <text evidence="3 12">Belongs to the organic radical-activating enzymes family.</text>
</comment>
<dbReference type="EMBL" id="WMQE01000007">
    <property type="protein sequence ID" value="MTK20707.1"/>
    <property type="molecule type" value="Genomic_DNA"/>
</dbReference>
<dbReference type="Proteomes" id="UP000487649">
    <property type="component" value="Unassembled WGS sequence"/>
</dbReference>
<evidence type="ECO:0000256" key="4">
    <source>
        <dbReference type="ARBA" id="ARBA00014281"/>
    </source>
</evidence>
<accession>A0A173R8E2</accession>
<dbReference type="InterPro" id="IPR034457">
    <property type="entry name" value="Organic_radical-activating"/>
</dbReference>
<evidence type="ECO:0000256" key="8">
    <source>
        <dbReference type="ARBA" id="ARBA00023002"/>
    </source>
</evidence>
<gene>
    <name evidence="13" type="primary">nrdG</name>
    <name evidence="13" type="ORF">GMA92_04545</name>
</gene>
<dbReference type="InterPro" id="IPR012837">
    <property type="entry name" value="NrdG"/>
</dbReference>
<evidence type="ECO:0000256" key="1">
    <source>
        <dbReference type="ARBA" id="ARBA00001966"/>
    </source>
</evidence>
<evidence type="ECO:0000256" key="3">
    <source>
        <dbReference type="ARBA" id="ARBA00009777"/>
    </source>
</evidence>
<dbReference type="SFLD" id="SFLDF00299">
    <property type="entry name" value="anaerobic_ribonucleoside-triph"/>
    <property type="match status" value="1"/>
</dbReference>
<dbReference type="InterPro" id="IPR013785">
    <property type="entry name" value="Aldolase_TIM"/>
</dbReference>
<evidence type="ECO:0000256" key="10">
    <source>
        <dbReference type="ARBA" id="ARBA00023014"/>
    </source>
</evidence>
<dbReference type="GO" id="GO:0051539">
    <property type="term" value="F:4 iron, 4 sulfur cluster binding"/>
    <property type="evidence" value="ECO:0007669"/>
    <property type="project" value="UniProtKB-KW"/>
</dbReference>
<name>A0A173R8E2_9FIRM</name>
<dbReference type="Pfam" id="PF13353">
    <property type="entry name" value="Fer4_12"/>
    <property type="match status" value="1"/>
</dbReference>
<evidence type="ECO:0000256" key="5">
    <source>
        <dbReference type="ARBA" id="ARBA00022485"/>
    </source>
</evidence>
<evidence type="ECO:0000313" key="14">
    <source>
        <dbReference type="Proteomes" id="UP000487649"/>
    </source>
</evidence>
<dbReference type="PANTHER" id="PTHR30352">
    <property type="entry name" value="PYRUVATE FORMATE-LYASE-ACTIVATING ENZYME"/>
    <property type="match status" value="1"/>
</dbReference>
<reference evidence="13 14" key="1">
    <citation type="journal article" date="2019" name="Nat. Med.">
        <title>A library of human gut bacterial isolates paired with longitudinal multiomics data enables mechanistic microbiome research.</title>
        <authorList>
            <person name="Poyet M."/>
            <person name="Groussin M."/>
            <person name="Gibbons S.M."/>
            <person name="Avila-Pacheco J."/>
            <person name="Jiang X."/>
            <person name="Kearney S.M."/>
            <person name="Perrotta A.R."/>
            <person name="Berdy B."/>
            <person name="Zhao S."/>
            <person name="Lieberman T.D."/>
            <person name="Swanson P.K."/>
            <person name="Smith M."/>
            <person name="Roesemann S."/>
            <person name="Alexander J.E."/>
            <person name="Rich S.A."/>
            <person name="Livny J."/>
            <person name="Vlamakis H."/>
            <person name="Clish C."/>
            <person name="Bullock K."/>
            <person name="Deik A."/>
            <person name="Scott J."/>
            <person name="Pierce K.A."/>
            <person name="Xavier R.J."/>
            <person name="Alm E.J."/>
        </authorList>
    </citation>
    <scope>NUCLEOTIDE SEQUENCE [LARGE SCALE GENOMIC DNA]</scope>
    <source>
        <strain evidence="13 14">BIOML-A198</strain>
    </source>
</reference>
<dbReference type="PIRSF" id="PIRSF000368">
    <property type="entry name" value="NrdG"/>
    <property type="match status" value="1"/>
</dbReference>
<dbReference type="PROSITE" id="PS01087">
    <property type="entry name" value="RADICAL_ACTIVATING"/>
    <property type="match status" value="1"/>
</dbReference>
<dbReference type="Gene3D" id="3.20.20.70">
    <property type="entry name" value="Aldolase class I"/>
    <property type="match status" value="1"/>
</dbReference>
<keyword evidence="5" id="KW-0004">4Fe-4S</keyword>
<dbReference type="PANTHER" id="PTHR30352:SF2">
    <property type="entry name" value="ANAEROBIC RIBONUCLEOSIDE-TRIPHOSPHATE REDUCTASE-ACTIVATING PROTEIN"/>
    <property type="match status" value="1"/>
</dbReference>
<comment type="caution">
    <text evidence="13">The sequence shown here is derived from an EMBL/GenBank/DDBJ whole genome shotgun (WGS) entry which is preliminary data.</text>
</comment>
<evidence type="ECO:0000256" key="6">
    <source>
        <dbReference type="ARBA" id="ARBA00022691"/>
    </source>
</evidence>
<evidence type="ECO:0000256" key="11">
    <source>
        <dbReference type="ARBA" id="ARBA00047365"/>
    </source>
</evidence>
<dbReference type="SUPFAM" id="SSF102114">
    <property type="entry name" value="Radical SAM enzymes"/>
    <property type="match status" value="1"/>
</dbReference>
<dbReference type="InterPro" id="IPR007197">
    <property type="entry name" value="rSAM"/>
</dbReference>
<dbReference type="AlphaFoldDB" id="A0A173R8E2"/>
<evidence type="ECO:0000256" key="12">
    <source>
        <dbReference type="PIRNR" id="PIRNR000368"/>
    </source>
</evidence>
<keyword evidence="9" id="KW-0408">Iron</keyword>
<dbReference type="CDD" id="cd01335">
    <property type="entry name" value="Radical_SAM"/>
    <property type="match status" value="1"/>
</dbReference>
<evidence type="ECO:0000256" key="7">
    <source>
        <dbReference type="ARBA" id="ARBA00022723"/>
    </source>
</evidence>
<evidence type="ECO:0000313" key="13">
    <source>
        <dbReference type="EMBL" id="MTK20707.1"/>
    </source>
</evidence>